<dbReference type="STRING" id="1817828.A2722_02570"/>
<feature type="transmembrane region" description="Helical" evidence="1">
    <location>
        <begin position="274"/>
        <end position="293"/>
    </location>
</feature>
<dbReference type="SUPFAM" id="SSF63825">
    <property type="entry name" value="YWTD domain"/>
    <property type="match status" value="1"/>
</dbReference>
<evidence type="ECO:0000313" key="3">
    <source>
        <dbReference type="Proteomes" id="UP000178377"/>
    </source>
</evidence>
<sequence>MANKLIISQIFLPNAKQAQNFVSIYEESIRPDSPASLFLLIEIRGERHRPATEKREEYEKIASRLARTLKQTFLADSKISELTFEQALSNLNSELSHLAKTGVIGWYKRLNALVAAQVKSSLFVTVTGNCTAYLLRGREFTLISEPPATSGVPHPMKTFTNFATGTLAENDHIIFSTASLYNYLSLERLRTMLKEQTLEQASKSIISMLRTDAQPTDAFASFICRLSQHLTMPDTELHPLFTPSSHTIIDDAENFKKTSTSRSLAAGQAFAATIWRGIVSTLSALFAILSQYILPSRVRNEKHMSRRISRKTLLSAIAVVVVIFIASLAYSNLRNARIQTQTDMKRALESASQNITDAEASLIYDDQKHATESYLKAKEALDKLQKGSYFQSEAHDLALRLDALSNKLNKTTTVDSIEILGTFLGTPDRLIKTASGFVGLNSYTDAIEIFDASSRTFQDSALSPTSHEDFSSGAQIAGATVGFISRGGRLYALDTSSGTMRATTPTSTGELSVQALLFFGNRAYAIDQSSGQILRYDLAQSGYGAPANWLKTAQDFKNVTAMAIDGNIWVLTQDGVKKYTRGEEQSFAIAQLPSPLRDPTAIWTDQASPKIYIADPSNSRIVVLNKEGGLAAQYSSSKFSDLKDFWIDEAAKTVYVIIGNQLGRFTF</sequence>
<evidence type="ECO:0000313" key="2">
    <source>
        <dbReference type="EMBL" id="OGE90803.1"/>
    </source>
</evidence>
<dbReference type="EMBL" id="MFEO01000009">
    <property type="protein sequence ID" value="OGE90803.1"/>
    <property type="molecule type" value="Genomic_DNA"/>
</dbReference>
<proteinExistence type="predicted"/>
<keyword evidence="1" id="KW-0472">Membrane</keyword>
<dbReference type="Gene3D" id="2.120.10.30">
    <property type="entry name" value="TolB, C-terminal domain"/>
    <property type="match status" value="1"/>
</dbReference>
<reference evidence="2 3" key="1">
    <citation type="journal article" date="2016" name="Nat. Commun.">
        <title>Thousands of microbial genomes shed light on interconnected biogeochemical processes in an aquifer system.</title>
        <authorList>
            <person name="Anantharaman K."/>
            <person name="Brown C.T."/>
            <person name="Hug L.A."/>
            <person name="Sharon I."/>
            <person name="Castelle C.J."/>
            <person name="Probst A.J."/>
            <person name="Thomas B.C."/>
            <person name="Singh A."/>
            <person name="Wilkins M.J."/>
            <person name="Karaoz U."/>
            <person name="Brodie E.L."/>
            <person name="Williams K.H."/>
            <person name="Hubbard S.S."/>
            <person name="Banfield J.F."/>
        </authorList>
    </citation>
    <scope>NUCLEOTIDE SEQUENCE [LARGE SCALE GENOMIC DNA]</scope>
</reference>
<keyword evidence="1" id="KW-1133">Transmembrane helix</keyword>
<comment type="caution">
    <text evidence="2">The sequence shown here is derived from an EMBL/GenBank/DDBJ whole genome shotgun (WGS) entry which is preliminary data.</text>
</comment>
<gene>
    <name evidence="2" type="ORF">A2722_02570</name>
</gene>
<protein>
    <recommendedName>
        <fullName evidence="4">PPM-type phosphatase domain-containing protein</fullName>
    </recommendedName>
</protein>
<dbReference type="AlphaFoldDB" id="A0A1F5PLJ0"/>
<name>A0A1F5PLJ0_9BACT</name>
<dbReference type="InterPro" id="IPR011042">
    <property type="entry name" value="6-blade_b-propeller_TolB-like"/>
</dbReference>
<evidence type="ECO:0000256" key="1">
    <source>
        <dbReference type="SAM" id="Phobius"/>
    </source>
</evidence>
<keyword evidence="1" id="KW-0812">Transmembrane</keyword>
<feature type="transmembrane region" description="Helical" evidence="1">
    <location>
        <begin position="313"/>
        <end position="333"/>
    </location>
</feature>
<organism evidence="2 3">
    <name type="scientific">Candidatus Doudnabacteria bacterium RIFCSPHIGHO2_01_FULL_50_11</name>
    <dbReference type="NCBI Taxonomy" id="1817828"/>
    <lineage>
        <taxon>Bacteria</taxon>
        <taxon>Candidatus Doudnaibacteriota</taxon>
    </lineage>
</organism>
<accession>A0A1F5PLJ0</accession>
<evidence type="ECO:0008006" key="4">
    <source>
        <dbReference type="Google" id="ProtNLM"/>
    </source>
</evidence>
<dbReference type="Proteomes" id="UP000178377">
    <property type="component" value="Unassembled WGS sequence"/>
</dbReference>